<dbReference type="PANTHER" id="PTHR30250">
    <property type="entry name" value="PST FAMILY PREDICTED COLANIC ACID TRANSPORTER"/>
    <property type="match status" value="1"/>
</dbReference>
<evidence type="ECO:0000256" key="3">
    <source>
        <dbReference type="ARBA" id="ARBA00022692"/>
    </source>
</evidence>
<accession>A0ABS1GJU3</accession>
<feature type="transmembrane region" description="Helical" evidence="6">
    <location>
        <begin position="192"/>
        <end position="210"/>
    </location>
</feature>
<feature type="transmembrane region" description="Helical" evidence="6">
    <location>
        <begin position="88"/>
        <end position="108"/>
    </location>
</feature>
<keyword evidence="4 6" id="KW-1133">Transmembrane helix</keyword>
<feature type="transmembrane region" description="Helical" evidence="6">
    <location>
        <begin position="315"/>
        <end position="334"/>
    </location>
</feature>
<evidence type="ECO:0000256" key="6">
    <source>
        <dbReference type="SAM" id="Phobius"/>
    </source>
</evidence>
<name>A0ABS1GJU3_9AQUI</name>
<dbReference type="InterPro" id="IPR050833">
    <property type="entry name" value="Poly_Biosynth_Transport"/>
</dbReference>
<keyword evidence="2" id="KW-1003">Cell membrane</keyword>
<feature type="transmembrane region" description="Helical" evidence="6">
    <location>
        <begin position="403"/>
        <end position="424"/>
    </location>
</feature>
<feature type="transmembrane region" description="Helical" evidence="6">
    <location>
        <begin position="231"/>
        <end position="250"/>
    </location>
</feature>
<feature type="transmembrane region" description="Helical" evidence="6">
    <location>
        <begin position="128"/>
        <end position="148"/>
    </location>
</feature>
<protein>
    <submittedName>
        <fullName evidence="7">Polysaccharide biosynthesis protein</fullName>
    </submittedName>
</protein>
<evidence type="ECO:0000256" key="5">
    <source>
        <dbReference type="ARBA" id="ARBA00023136"/>
    </source>
</evidence>
<feature type="transmembrane region" description="Helical" evidence="6">
    <location>
        <begin position="270"/>
        <end position="294"/>
    </location>
</feature>
<organism evidence="7 8">
    <name type="scientific">Persephonella atlantica</name>
    <dbReference type="NCBI Taxonomy" id="2699429"/>
    <lineage>
        <taxon>Bacteria</taxon>
        <taxon>Pseudomonadati</taxon>
        <taxon>Aquificota</taxon>
        <taxon>Aquificia</taxon>
        <taxon>Aquificales</taxon>
        <taxon>Hydrogenothermaceae</taxon>
        <taxon>Persephonella</taxon>
    </lineage>
</organism>
<comment type="caution">
    <text evidence="7">The sequence shown here is derived from an EMBL/GenBank/DDBJ whole genome shotgun (WGS) entry which is preliminary data.</text>
</comment>
<gene>
    <name evidence="7" type="ORF">GWK41_08960</name>
</gene>
<evidence type="ECO:0000256" key="1">
    <source>
        <dbReference type="ARBA" id="ARBA00004651"/>
    </source>
</evidence>
<feature type="transmembrane region" description="Helical" evidence="6">
    <location>
        <begin position="346"/>
        <end position="368"/>
    </location>
</feature>
<feature type="transmembrane region" description="Helical" evidence="6">
    <location>
        <begin position="375"/>
        <end position="397"/>
    </location>
</feature>
<evidence type="ECO:0000313" key="8">
    <source>
        <dbReference type="Proteomes" id="UP000772812"/>
    </source>
</evidence>
<reference evidence="7 8" key="1">
    <citation type="journal article" date="2021" name="Syst. Appl. Microbiol.">
        <title>Persephonella atlantica sp. nov.: How to adapt to physico-chemical gradients in high temperature hydrothermal habitats.</title>
        <authorList>
            <person name="Francois D.X."/>
            <person name="Godfroy A."/>
            <person name="Mathien C."/>
            <person name="Aube J."/>
            <person name="Cathalot C."/>
            <person name="Lesongeur F."/>
            <person name="L'Haridon S."/>
            <person name="Philippon X."/>
            <person name="Roussel E.G."/>
        </authorList>
    </citation>
    <scope>NUCLEOTIDE SEQUENCE [LARGE SCALE GENOMIC DNA]</scope>
    <source>
        <strain evidence="7 8">MO1340</strain>
    </source>
</reference>
<keyword evidence="5 6" id="KW-0472">Membrane</keyword>
<evidence type="ECO:0000256" key="4">
    <source>
        <dbReference type="ARBA" id="ARBA00022989"/>
    </source>
</evidence>
<sequence length="436" mass="49884">MADFRTLNYIKQVQNSFVLKILAIGCNFMSIPIMIKYLGTELYGVWSTLLSITSWIVLMDFGIGNGLKNKIVESLALNSKTLARKYISTSYVIIGIISIVLISFIILINQFIPWQKVFNTSLLSNDEIVKTVNITFVFILLNFWLSLINQVFNGLQKTSLVNLNQFLSNFIALISVYVLYKTTSPSLYKLAFLYGLSLILSNFILSVWFYRKNSFLIPRLFDFSIRKAKEIISLGTKFFIIQIAVIIIFTTDKILITQLFEPGKVTEYEVVFKLFSVVILIHSLISAPLWPAYADAYHKKDFKWISINIKRQLTLFFYLILLTLILLIAAKFIINLWIGKDFNVETGLLIVMSIFTLISIWNNIFTFFINSTNQLNIQIITSLIAIVINIPLSIFIVKFYNTGSYGIVIGTIISLMFFSVLGPIQTYKIIRGNSKC</sequence>
<evidence type="ECO:0000313" key="7">
    <source>
        <dbReference type="EMBL" id="MBK3333199.1"/>
    </source>
</evidence>
<dbReference type="Proteomes" id="UP000772812">
    <property type="component" value="Unassembled WGS sequence"/>
</dbReference>
<evidence type="ECO:0000256" key="2">
    <source>
        <dbReference type="ARBA" id="ARBA00022475"/>
    </source>
</evidence>
<keyword evidence="3 6" id="KW-0812">Transmembrane</keyword>
<dbReference type="EMBL" id="JAACYA010000002">
    <property type="protein sequence ID" value="MBK3333199.1"/>
    <property type="molecule type" value="Genomic_DNA"/>
</dbReference>
<feature type="transmembrane region" description="Helical" evidence="6">
    <location>
        <begin position="160"/>
        <end position="180"/>
    </location>
</feature>
<dbReference type="PANTHER" id="PTHR30250:SF11">
    <property type="entry name" value="O-ANTIGEN TRANSPORTER-RELATED"/>
    <property type="match status" value="1"/>
</dbReference>
<comment type="subcellular location">
    <subcellularLocation>
        <location evidence="1">Cell membrane</location>
        <topology evidence="1">Multi-pass membrane protein</topology>
    </subcellularLocation>
</comment>
<keyword evidence="8" id="KW-1185">Reference proteome</keyword>
<feature type="transmembrane region" description="Helical" evidence="6">
    <location>
        <begin position="45"/>
        <end position="67"/>
    </location>
</feature>
<dbReference type="RefSeq" id="WP_200674658.1">
    <property type="nucleotide sequence ID" value="NZ_JAACYA010000002.1"/>
</dbReference>
<feature type="transmembrane region" description="Helical" evidence="6">
    <location>
        <begin position="21"/>
        <end position="39"/>
    </location>
</feature>
<proteinExistence type="predicted"/>